<organism evidence="2 3">
    <name type="scientific">Streptomyces niveiscabiei</name>
    <dbReference type="NCBI Taxonomy" id="164115"/>
    <lineage>
        <taxon>Bacteria</taxon>
        <taxon>Bacillati</taxon>
        <taxon>Actinomycetota</taxon>
        <taxon>Actinomycetes</taxon>
        <taxon>Kitasatosporales</taxon>
        <taxon>Streptomycetaceae</taxon>
        <taxon>Streptomyces</taxon>
    </lineage>
</organism>
<protein>
    <recommendedName>
        <fullName evidence="4">Secreted protein</fullName>
    </recommendedName>
</protein>
<dbReference type="RefSeq" id="WP_409121130.1">
    <property type="nucleotide sequence ID" value="NZ_JBJVNI010000005.1"/>
</dbReference>
<dbReference type="Proteomes" id="UP001631957">
    <property type="component" value="Unassembled WGS sequence"/>
</dbReference>
<keyword evidence="1" id="KW-0732">Signal</keyword>
<gene>
    <name evidence="2" type="ORF">ACKI18_11185</name>
</gene>
<keyword evidence="3" id="KW-1185">Reference proteome</keyword>
<name>A0ABW9HMH7_9ACTN</name>
<evidence type="ECO:0000256" key="1">
    <source>
        <dbReference type="SAM" id="SignalP"/>
    </source>
</evidence>
<evidence type="ECO:0008006" key="4">
    <source>
        <dbReference type="Google" id="ProtNLM"/>
    </source>
</evidence>
<feature type="chain" id="PRO_5047032366" description="Secreted protein" evidence="1">
    <location>
        <begin position="33"/>
        <end position="215"/>
    </location>
</feature>
<reference evidence="2 3" key="1">
    <citation type="submission" date="2024-12" db="EMBL/GenBank/DDBJ databases">
        <title>Forecasting of Potato common scab and diversities of Pathogenic streptomyces spp. in china.</title>
        <authorList>
            <person name="Handique U."/>
            <person name="Wu J."/>
        </authorList>
    </citation>
    <scope>NUCLEOTIDE SEQUENCE [LARGE SCALE GENOMIC DNA]</scope>
    <source>
        <strain evidence="2 3">ZRIMU1530</strain>
    </source>
</reference>
<proteinExistence type="predicted"/>
<feature type="signal peptide" evidence="1">
    <location>
        <begin position="1"/>
        <end position="32"/>
    </location>
</feature>
<comment type="caution">
    <text evidence="2">The sequence shown here is derived from an EMBL/GenBank/DDBJ whole genome shotgun (WGS) entry which is preliminary data.</text>
</comment>
<sequence>MSVNGKTAWQRVVTCGTLVAATAVCMTGTANAATSACFSQSYSDGAQVVPGTGGGHVTRAITRQQAGDTWDDWVWRGEKVECSRSAISCPHSWTQSQTVTTGWAVGGGINLGNSSSPSKKWYNALASVTGGYQKTTEISKTTTIGVTVRPGHTAQEVIVAVRRWTQGDYAGGWVRTNRGCQSGTTYEWNGNLRFGSWNRNVFVEKKYGWAIDGRI</sequence>
<evidence type="ECO:0000313" key="2">
    <source>
        <dbReference type="EMBL" id="MFM9609277.1"/>
    </source>
</evidence>
<accession>A0ABW9HMH7</accession>
<evidence type="ECO:0000313" key="3">
    <source>
        <dbReference type="Proteomes" id="UP001631957"/>
    </source>
</evidence>
<dbReference type="EMBL" id="JBJVNI010000005">
    <property type="protein sequence ID" value="MFM9609277.1"/>
    <property type="molecule type" value="Genomic_DNA"/>
</dbReference>